<dbReference type="EMBL" id="NEDP02005558">
    <property type="protein sequence ID" value="OWF38676.1"/>
    <property type="molecule type" value="Genomic_DNA"/>
</dbReference>
<dbReference type="Gene3D" id="3.30.40.10">
    <property type="entry name" value="Zinc/RING finger domain, C3HC4 (zinc finger)"/>
    <property type="match status" value="3"/>
</dbReference>
<dbReference type="SUPFAM" id="SSF49599">
    <property type="entry name" value="TRAF domain-like"/>
    <property type="match status" value="2"/>
</dbReference>
<accession>A0A210PQE8</accession>
<feature type="coiled-coil region" evidence="12">
    <location>
        <begin position="264"/>
        <end position="308"/>
    </location>
</feature>
<evidence type="ECO:0000256" key="11">
    <source>
        <dbReference type="PROSITE-ProRule" id="PRU00207"/>
    </source>
</evidence>
<name>A0A210PQE8_MIZYE</name>
<dbReference type="FunFam" id="2.60.210.10:FF:000001">
    <property type="entry name" value="TNF receptor-associated factor"/>
    <property type="match status" value="1"/>
</dbReference>
<dbReference type="GO" id="GO:0005737">
    <property type="term" value="C:cytoplasm"/>
    <property type="evidence" value="ECO:0007669"/>
    <property type="project" value="UniProtKB-SubCell"/>
</dbReference>
<dbReference type="Pfam" id="PF21355">
    <property type="entry name" value="TRAF-mep_MATH"/>
    <property type="match status" value="1"/>
</dbReference>
<keyword evidence="10 12" id="KW-0175">Coiled coil</keyword>
<evidence type="ECO:0000259" key="14">
    <source>
        <dbReference type="PROSITE" id="PS50145"/>
    </source>
</evidence>
<keyword evidence="4" id="KW-0053">Apoptosis</keyword>
<dbReference type="GO" id="GO:0007165">
    <property type="term" value="P:signal transduction"/>
    <property type="evidence" value="ECO:0007669"/>
    <property type="project" value="InterPro"/>
</dbReference>
<gene>
    <name evidence="15" type="ORF">KP79_PYT10804</name>
</gene>
<keyword evidence="6" id="KW-0677">Repeat</keyword>
<dbReference type="Pfam" id="PF02176">
    <property type="entry name" value="zf-TRAF"/>
    <property type="match status" value="1"/>
</dbReference>
<dbReference type="PIRSF" id="PIRSF015614">
    <property type="entry name" value="TRAF"/>
    <property type="match status" value="1"/>
</dbReference>
<dbReference type="InterPro" id="IPR002083">
    <property type="entry name" value="MATH/TRAF_dom"/>
</dbReference>
<feature type="domain" description="TRAF-type" evidence="14">
    <location>
        <begin position="123"/>
        <end position="166"/>
    </location>
</feature>
<evidence type="ECO:0000256" key="5">
    <source>
        <dbReference type="ARBA" id="ARBA00022723"/>
    </source>
</evidence>
<evidence type="ECO:0000256" key="1">
    <source>
        <dbReference type="ARBA" id="ARBA00004496"/>
    </source>
</evidence>
<dbReference type="InterPro" id="IPR013083">
    <property type="entry name" value="Znf_RING/FYVE/PHD"/>
</dbReference>
<keyword evidence="3" id="KW-1017">Isopeptide bond</keyword>
<evidence type="ECO:0000259" key="13">
    <source>
        <dbReference type="PROSITE" id="PS50144"/>
    </source>
</evidence>
<dbReference type="Gene3D" id="2.60.210.10">
    <property type="entry name" value="Apoptosis, Tumor Necrosis Factor Receptor Associated Protein 2, Chain A"/>
    <property type="match status" value="1"/>
</dbReference>
<evidence type="ECO:0000313" key="16">
    <source>
        <dbReference type="Proteomes" id="UP000242188"/>
    </source>
</evidence>
<evidence type="ECO:0000256" key="3">
    <source>
        <dbReference type="ARBA" id="ARBA00022499"/>
    </source>
</evidence>
<feature type="domain" description="MATH" evidence="13">
    <location>
        <begin position="404"/>
        <end position="549"/>
    </location>
</feature>
<keyword evidence="9" id="KW-0832">Ubl conjugation</keyword>
<evidence type="ECO:0000256" key="9">
    <source>
        <dbReference type="ARBA" id="ARBA00022843"/>
    </source>
</evidence>
<keyword evidence="16" id="KW-1185">Reference proteome</keyword>
<keyword evidence="5 11" id="KW-0479">Metal-binding</keyword>
<dbReference type="GO" id="GO:0005164">
    <property type="term" value="F:tumor necrosis factor receptor binding"/>
    <property type="evidence" value="ECO:0007669"/>
    <property type="project" value="TreeGrafter"/>
</dbReference>
<proteinExistence type="predicted"/>
<comment type="caution">
    <text evidence="15">The sequence shown here is derived from an EMBL/GenBank/DDBJ whole genome shotgun (WGS) entry which is preliminary data.</text>
</comment>
<dbReference type="STRING" id="6573.A0A210PQE8"/>
<protein>
    <submittedName>
        <fullName evidence="15">TNF receptor-associated factor 3</fullName>
    </submittedName>
</protein>
<keyword evidence="7 11" id="KW-0863">Zinc-finger</keyword>
<feature type="domain" description="TRAF-type" evidence="14">
    <location>
        <begin position="178"/>
        <end position="228"/>
    </location>
</feature>
<feature type="zinc finger region" description="TRAF-type" evidence="11">
    <location>
        <begin position="123"/>
        <end position="166"/>
    </location>
</feature>
<feature type="zinc finger region" description="TRAF-type" evidence="11">
    <location>
        <begin position="178"/>
        <end position="228"/>
    </location>
</feature>
<evidence type="ECO:0000256" key="12">
    <source>
        <dbReference type="SAM" id="Coils"/>
    </source>
</evidence>
<dbReference type="SMART" id="SM00061">
    <property type="entry name" value="MATH"/>
    <property type="match status" value="1"/>
</dbReference>
<organism evidence="15 16">
    <name type="scientific">Mizuhopecten yessoensis</name>
    <name type="common">Japanese scallop</name>
    <name type="synonym">Patinopecten yessoensis</name>
    <dbReference type="NCBI Taxonomy" id="6573"/>
    <lineage>
        <taxon>Eukaryota</taxon>
        <taxon>Metazoa</taxon>
        <taxon>Spiralia</taxon>
        <taxon>Lophotrochozoa</taxon>
        <taxon>Mollusca</taxon>
        <taxon>Bivalvia</taxon>
        <taxon>Autobranchia</taxon>
        <taxon>Pteriomorphia</taxon>
        <taxon>Pectinida</taxon>
        <taxon>Pectinoidea</taxon>
        <taxon>Pectinidae</taxon>
        <taxon>Mizuhopecten</taxon>
    </lineage>
</organism>
<evidence type="ECO:0000256" key="6">
    <source>
        <dbReference type="ARBA" id="ARBA00022737"/>
    </source>
</evidence>
<evidence type="ECO:0000313" key="15">
    <source>
        <dbReference type="EMBL" id="OWF38676.1"/>
    </source>
</evidence>
<evidence type="ECO:0000256" key="8">
    <source>
        <dbReference type="ARBA" id="ARBA00022833"/>
    </source>
</evidence>
<dbReference type="PROSITE" id="PS50145">
    <property type="entry name" value="ZF_TRAF"/>
    <property type="match status" value="2"/>
</dbReference>
<dbReference type="GO" id="GO:0009898">
    <property type="term" value="C:cytoplasmic side of plasma membrane"/>
    <property type="evidence" value="ECO:0007669"/>
    <property type="project" value="TreeGrafter"/>
</dbReference>
<dbReference type="GO" id="GO:0042981">
    <property type="term" value="P:regulation of apoptotic process"/>
    <property type="evidence" value="ECO:0007669"/>
    <property type="project" value="InterPro"/>
</dbReference>
<dbReference type="InterPro" id="IPR012227">
    <property type="entry name" value="TNF_rcpt-assoc_TRAF_met"/>
</dbReference>
<sequence>MASVSIEISTSLSYSSRQSMITNPDPDQTNPRFVENEEKIELCTACQKTLWNAFQLPCGHHVCPNGLKRVHEKGRCMVSDCKTPCSENEIFPDACKRREVASLKVECGHEGCKKIVKWGDLESHEGTCDYRKVQCDHCRDSVKVCSMQKHKDEKCEQRRVECPKKCGVWTAAISIENHLKEECLRVTLRCPNECGIEPLQREKLRNHVNECTLRRIPCRFKDIGCTFEGLEEVAQKHSVDGLPHHLELIVSREMLAENATKEYIDEIQKTIQKLLGQSEEMKKIQQENQQLKKECQANKKSIQDMKKVLASQGETVINVGRQLEDKVSTDRVNEIKSDITTVRDTLQGTRQRLDTVEKAGIAGGQSGGANMQVVERAEKQIGLMDVRVCEIDLRLQLLETVNYSGALMWKIRDYSRRKREAIDGKTLSLYSQPFYTSQYGYKLCGRAYLNGDGSGKGTYLSFFVVIMKGDFDALLPWPFMLPITLMVLDQSETALHVRESFTPNPDSNSFRKPTTEMNVACGVPCFMQHTKLEAERYLKDDTIFLRAVVDCSKAKPMY</sequence>
<dbReference type="OrthoDB" id="5574452at2759"/>
<dbReference type="InterPro" id="IPR049342">
    <property type="entry name" value="TRAF1-6_MATH_dom"/>
</dbReference>
<evidence type="ECO:0000256" key="4">
    <source>
        <dbReference type="ARBA" id="ARBA00022703"/>
    </source>
</evidence>
<keyword evidence="2" id="KW-0963">Cytoplasm</keyword>
<dbReference type="GO" id="GO:0006915">
    <property type="term" value="P:apoptotic process"/>
    <property type="evidence" value="ECO:0007669"/>
    <property type="project" value="UniProtKB-KW"/>
</dbReference>
<keyword evidence="8 11" id="KW-0862">Zinc</keyword>
<evidence type="ECO:0000256" key="2">
    <source>
        <dbReference type="ARBA" id="ARBA00022490"/>
    </source>
</evidence>
<evidence type="ECO:0000256" key="10">
    <source>
        <dbReference type="ARBA" id="ARBA00023054"/>
    </source>
</evidence>
<evidence type="ECO:0000256" key="7">
    <source>
        <dbReference type="ARBA" id="ARBA00022771"/>
    </source>
</evidence>
<dbReference type="InterPro" id="IPR001293">
    <property type="entry name" value="Znf_TRAF"/>
</dbReference>
<comment type="subcellular location">
    <subcellularLocation>
        <location evidence="1">Cytoplasm</location>
    </subcellularLocation>
</comment>
<dbReference type="AlphaFoldDB" id="A0A210PQE8"/>
<dbReference type="GO" id="GO:0043122">
    <property type="term" value="P:regulation of canonical NF-kappaB signal transduction"/>
    <property type="evidence" value="ECO:0007669"/>
    <property type="project" value="TreeGrafter"/>
</dbReference>
<dbReference type="GO" id="GO:0008270">
    <property type="term" value="F:zinc ion binding"/>
    <property type="evidence" value="ECO:0007669"/>
    <property type="project" value="UniProtKB-KW"/>
</dbReference>
<dbReference type="Proteomes" id="UP000242188">
    <property type="component" value="Unassembled WGS sequence"/>
</dbReference>
<dbReference type="InterPro" id="IPR008974">
    <property type="entry name" value="TRAF-like"/>
</dbReference>
<keyword evidence="15" id="KW-0675">Receptor</keyword>
<dbReference type="PROSITE" id="PS50144">
    <property type="entry name" value="MATH"/>
    <property type="match status" value="1"/>
</dbReference>
<reference evidence="15 16" key="1">
    <citation type="journal article" date="2017" name="Nat. Ecol. Evol.">
        <title>Scallop genome provides insights into evolution of bilaterian karyotype and development.</title>
        <authorList>
            <person name="Wang S."/>
            <person name="Zhang J."/>
            <person name="Jiao W."/>
            <person name="Li J."/>
            <person name="Xun X."/>
            <person name="Sun Y."/>
            <person name="Guo X."/>
            <person name="Huan P."/>
            <person name="Dong B."/>
            <person name="Zhang L."/>
            <person name="Hu X."/>
            <person name="Sun X."/>
            <person name="Wang J."/>
            <person name="Zhao C."/>
            <person name="Wang Y."/>
            <person name="Wang D."/>
            <person name="Huang X."/>
            <person name="Wang R."/>
            <person name="Lv J."/>
            <person name="Li Y."/>
            <person name="Zhang Z."/>
            <person name="Liu B."/>
            <person name="Lu W."/>
            <person name="Hui Y."/>
            <person name="Liang J."/>
            <person name="Zhou Z."/>
            <person name="Hou R."/>
            <person name="Li X."/>
            <person name="Liu Y."/>
            <person name="Li H."/>
            <person name="Ning X."/>
            <person name="Lin Y."/>
            <person name="Zhao L."/>
            <person name="Xing Q."/>
            <person name="Dou J."/>
            <person name="Li Y."/>
            <person name="Mao J."/>
            <person name="Guo H."/>
            <person name="Dou H."/>
            <person name="Li T."/>
            <person name="Mu C."/>
            <person name="Jiang W."/>
            <person name="Fu Q."/>
            <person name="Fu X."/>
            <person name="Miao Y."/>
            <person name="Liu J."/>
            <person name="Yu Q."/>
            <person name="Li R."/>
            <person name="Liao H."/>
            <person name="Li X."/>
            <person name="Kong Y."/>
            <person name="Jiang Z."/>
            <person name="Chourrout D."/>
            <person name="Li R."/>
            <person name="Bao Z."/>
        </authorList>
    </citation>
    <scope>NUCLEOTIDE SEQUENCE [LARGE SCALE GENOMIC DNA]</scope>
    <source>
        <strain evidence="15 16">PY_sf001</strain>
    </source>
</reference>
<dbReference type="PANTHER" id="PTHR10131:SF153">
    <property type="entry name" value="RING-TYPE DOMAIN-CONTAINING PROTEIN"/>
    <property type="match status" value="1"/>
</dbReference>
<dbReference type="PANTHER" id="PTHR10131">
    <property type="entry name" value="TNF RECEPTOR ASSOCIATED FACTOR"/>
    <property type="match status" value="1"/>
</dbReference>